<dbReference type="InterPro" id="IPR011711">
    <property type="entry name" value="GntR_C"/>
</dbReference>
<dbReference type="Proteomes" id="UP000597989">
    <property type="component" value="Unassembled WGS sequence"/>
</dbReference>
<dbReference type="InterPro" id="IPR000524">
    <property type="entry name" value="Tscrpt_reg_HTH_GntR"/>
</dbReference>
<dbReference type="GO" id="GO:0003700">
    <property type="term" value="F:DNA-binding transcription factor activity"/>
    <property type="evidence" value="ECO:0007669"/>
    <property type="project" value="InterPro"/>
</dbReference>
<evidence type="ECO:0000313" key="7">
    <source>
        <dbReference type="Proteomes" id="UP000597989"/>
    </source>
</evidence>
<accession>A0A917NF66</accession>
<evidence type="ECO:0000313" key="6">
    <source>
        <dbReference type="EMBL" id="GGI92002.1"/>
    </source>
</evidence>
<dbReference type="Gene3D" id="1.20.120.530">
    <property type="entry name" value="GntR ligand-binding domain-like"/>
    <property type="match status" value="1"/>
</dbReference>
<dbReference type="InterPro" id="IPR036388">
    <property type="entry name" value="WH-like_DNA-bd_sf"/>
</dbReference>
<dbReference type="Pfam" id="PF07729">
    <property type="entry name" value="FCD"/>
    <property type="match status" value="1"/>
</dbReference>
<dbReference type="GO" id="GO:0003677">
    <property type="term" value="F:DNA binding"/>
    <property type="evidence" value="ECO:0007669"/>
    <property type="project" value="UniProtKB-KW"/>
</dbReference>
<dbReference type="AlphaFoldDB" id="A0A917NF66"/>
<reference evidence="5" key="5">
    <citation type="submission" date="2023-12" db="EMBL/GenBank/DDBJ databases">
        <authorList>
            <person name="Sun Q."/>
            <person name="Inoue M."/>
        </authorList>
    </citation>
    <scope>NUCLEOTIDE SEQUENCE</scope>
    <source>
        <strain evidence="5">JCM 10664</strain>
    </source>
</reference>
<dbReference type="Proteomes" id="UP001500220">
    <property type="component" value="Unassembled WGS sequence"/>
</dbReference>
<reference evidence="8" key="3">
    <citation type="journal article" date="2019" name="Int. J. Syst. Evol. Microbiol.">
        <title>The Global Catalogue of Microorganisms (GCM) 10K type strain sequencing project: providing services to taxonomists for standard genome sequencing and annotation.</title>
        <authorList>
            <consortium name="The Broad Institute Genomics Platform"/>
            <consortium name="The Broad Institute Genome Sequencing Center for Infectious Disease"/>
            <person name="Wu L."/>
            <person name="Ma J."/>
        </authorList>
    </citation>
    <scope>NUCLEOTIDE SEQUENCE [LARGE SCALE GENOMIC DNA]</scope>
    <source>
        <strain evidence="8">JCM 10664</strain>
    </source>
</reference>
<dbReference type="InterPro" id="IPR008920">
    <property type="entry name" value="TF_FadR/GntR_C"/>
</dbReference>
<dbReference type="SUPFAM" id="SSF48008">
    <property type="entry name" value="GntR ligand-binding domain-like"/>
    <property type="match status" value="1"/>
</dbReference>
<organism evidence="6 7">
    <name type="scientific">Saccharopolyspora thermophila</name>
    <dbReference type="NCBI Taxonomy" id="89367"/>
    <lineage>
        <taxon>Bacteria</taxon>
        <taxon>Bacillati</taxon>
        <taxon>Actinomycetota</taxon>
        <taxon>Actinomycetes</taxon>
        <taxon>Pseudonocardiales</taxon>
        <taxon>Pseudonocardiaceae</taxon>
        <taxon>Saccharopolyspora</taxon>
    </lineage>
</organism>
<evidence type="ECO:0000313" key="5">
    <source>
        <dbReference type="EMBL" id="GAA0528452.1"/>
    </source>
</evidence>
<keyword evidence="8" id="KW-1185">Reference proteome</keyword>
<protein>
    <submittedName>
        <fullName evidence="6">GntR family transcriptional regulator</fullName>
    </submittedName>
</protein>
<evidence type="ECO:0000256" key="1">
    <source>
        <dbReference type="ARBA" id="ARBA00023015"/>
    </source>
</evidence>
<dbReference type="PANTHER" id="PTHR43537">
    <property type="entry name" value="TRANSCRIPTIONAL REGULATOR, GNTR FAMILY"/>
    <property type="match status" value="1"/>
</dbReference>
<dbReference type="SUPFAM" id="SSF46785">
    <property type="entry name" value="Winged helix' DNA-binding domain"/>
    <property type="match status" value="1"/>
</dbReference>
<dbReference type="PROSITE" id="PS50949">
    <property type="entry name" value="HTH_GNTR"/>
    <property type="match status" value="1"/>
</dbReference>
<dbReference type="PANTHER" id="PTHR43537:SF24">
    <property type="entry name" value="GLUCONATE OPERON TRANSCRIPTIONAL REPRESSOR"/>
    <property type="match status" value="1"/>
</dbReference>
<dbReference type="EMBL" id="BAAAHC010000013">
    <property type="protein sequence ID" value="GAA0528452.1"/>
    <property type="molecule type" value="Genomic_DNA"/>
</dbReference>
<keyword evidence="2" id="KW-0238">DNA-binding</keyword>
<reference evidence="6" key="4">
    <citation type="submission" date="2020-09" db="EMBL/GenBank/DDBJ databases">
        <authorList>
            <person name="Sun Q."/>
            <person name="Zhou Y."/>
        </authorList>
    </citation>
    <scope>NUCLEOTIDE SEQUENCE</scope>
    <source>
        <strain evidence="6">CGMCC 4.7206</strain>
    </source>
</reference>
<reference evidence="5" key="1">
    <citation type="journal article" date="2014" name="Int. J. Syst. Evol. Microbiol.">
        <title>Complete genome of a new Firmicutes species belonging to the dominant human colonic microbiota ('Ruminococcus bicirculans') reveals two chromosomes and a selective capacity to utilize plant glucans.</title>
        <authorList>
            <consortium name="NISC Comparative Sequencing Program"/>
            <person name="Wegmann U."/>
            <person name="Louis P."/>
            <person name="Goesmann A."/>
            <person name="Henrissat B."/>
            <person name="Duncan S.H."/>
            <person name="Flint H.J."/>
        </authorList>
    </citation>
    <scope>NUCLEOTIDE SEQUENCE</scope>
    <source>
        <strain evidence="5">JCM 10664</strain>
    </source>
</reference>
<dbReference type="Gene3D" id="1.10.10.10">
    <property type="entry name" value="Winged helix-like DNA-binding domain superfamily/Winged helix DNA-binding domain"/>
    <property type="match status" value="1"/>
</dbReference>
<name>A0A917NF66_9PSEU</name>
<dbReference type="EMBL" id="BMMT01000010">
    <property type="protein sequence ID" value="GGI92002.1"/>
    <property type="molecule type" value="Genomic_DNA"/>
</dbReference>
<dbReference type="CDD" id="cd07377">
    <property type="entry name" value="WHTH_GntR"/>
    <property type="match status" value="1"/>
</dbReference>
<proteinExistence type="predicted"/>
<keyword evidence="1" id="KW-0805">Transcription regulation</keyword>
<evidence type="ECO:0000259" key="4">
    <source>
        <dbReference type="PROSITE" id="PS50949"/>
    </source>
</evidence>
<comment type="caution">
    <text evidence="6">The sequence shown here is derived from an EMBL/GenBank/DDBJ whole genome shotgun (WGS) entry which is preliminary data.</text>
</comment>
<dbReference type="RefSeq" id="WP_188988305.1">
    <property type="nucleotide sequence ID" value="NZ_BAAAHC010000013.1"/>
</dbReference>
<gene>
    <name evidence="5" type="ORF">GCM10009545_33510</name>
    <name evidence="6" type="ORF">GCM10011581_31430</name>
</gene>
<dbReference type="InterPro" id="IPR036390">
    <property type="entry name" value="WH_DNA-bd_sf"/>
</dbReference>
<dbReference type="Pfam" id="PF00392">
    <property type="entry name" value="GntR"/>
    <property type="match status" value="1"/>
</dbReference>
<evidence type="ECO:0000256" key="3">
    <source>
        <dbReference type="ARBA" id="ARBA00023163"/>
    </source>
</evidence>
<reference evidence="6 7" key="2">
    <citation type="journal article" date="2014" name="Int. J. Syst. Evol. Microbiol.">
        <title>Complete genome sequence of Corynebacterium casei LMG S-19264T (=DSM 44701T), isolated from a smear-ripened cheese.</title>
        <authorList>
            <consortium name="US DOE Joint Genome Institute (JGI-PGF)"/>
            <person name="Walter F."/>
            <person name="Albersmeier A."/>
            <person name="Kalinowski J."/>
            <person name="Ruckert C."/>
        </authorList>
    </citation>
    <scope>NUCLEOTIDE SEQUENCE [LARGE SCALE GENOMIC DNA]</scope>
    <source>
        <strain evidence="6 7">CGMCC 4.7206</strain>
    </source>
</reference>
<evidence type="ECO:0000313" key="8">
    <source>
        <dbReference type="Proteomes" id="UP001500220"/>
    </source>
</evidence>
<dbReference type="SMART" id="SM00895">
    <property type="entry name" value="FCD"/>
    <property type="match status" value="1"/>
</dbReference>
<feature type="domain" description="HTH gntR-type" evidence="4">
    <location>
        <begin position="10"/>
        <end position="77"/>
    </location>
</feature>
<sequence>MALPRLVPNSRVGDQVFETIRTAIISGELPAGHRLRIRELADELGTSVMPVREAIRRLEEIGLAEALPYRGAVVKGFTYKELLDLYSVRRTLEIQATELGTTRLTRSDVEQMEAAYDAMAAAVAAQHAVDYLARDEDFLTTIYTASDNSVLVEMIHTLWQRCRSYKIVGVRREFESGDSSLLLVYQEQLLDAVKSGDAEAAVRVTAASIDAATRRIEQALSESGSAH</sequence>
<keyword evidence="3" id="KW-0804">Transcription</keyword>
<evidence type="ECO:0000256" key="2">
    <source>
        <dbReference type="ARBA" id="ARBA00023125"/>
    </source>
</evidence>
<dbReference type="SMART" id="SM00345">
    <property type="entry name" value="HTH_GNTR"/>
    <property type="match status" value="1"/>
</dbReference>